<dbReference type="InterPro" id="IPR008984">
    <property type="entry name" value="SMAD_FHA_dom_sf"/>
</dbReference>
<dbReference type="PANTHER" id="PTHR23106">
    <property type="entry name" value="ANGIOGENIC FACTOR WITH G PATCH AND FHA DOMAINS 1"/>
    <property type="match status" value="1"/>
</dbReference>
<dbReference type="Pfam" id="PF01585">
    <property type="entry name" value="G-patch"/>
    <property type="match status" value="1"/>
</dbReference>
<feature type="domain" description="FHA" evidence="2">
    <location>
        <begin position="26"/>
        <end position="78"/>
    </location>
</feature>
<evidence type="ECO:0000259" key="2">
    <source>
        <dbReference type="PROSITE" id="PS50006"/>
    </source>
</evidence>
<reference evidence="5" key="1">
    <citation type="journal article" date="2012" name="Science">
        <title>The Paleozoic origin of enzymatic lignin decomposition reconstructed from 31 fungal genomes.</title>
        <authorList>
            <person name="Floudas D."/>
            <person name="Binder M."/>
            <person name="Riley R."/>
            <person name="Barry K."/>
            <person name="Blanchette R.A."/>
            <person name="Henrissat B."/>
            <person name="Martinez A.T."/>
            <person name="Otillar R."/>
            <person name="Spatafora J.W."/>
            <person name="Yadav J.S."/>
            <person name="Aerts A."/>
            <person name="Benoit I."/>
            <person name="Boyd A."/>
            <person name="Carlson A."/>
            <person name="Copeland A."/>
            <person name="Coutinho P.M."/>
            <person name="de Vries R.P."/>
            <person name="Ferreira P."/>
            <person name="Findley K."/>
            <person name="Foster B."/>
            <person name="Gaskell J."/>
            <person name="Glotzer D."/>
            <person name="Gorecki P."/>
            <person name="Heitman J."/>
            <person name="Hesse C."/>
            <person name="Hori C."/>
            <person name="Igarashi K."/>
            <person name="Jurgens J.A."/>
            <person name="Kallen N."/>
            <person name="Kersten P."/>
            <person name="Kohler A."/>
            <person name="Kuees U."/>
            <person name="Kumar T.K.A."/>
            <person name="Kuo A."/>
            <person name="LaButti K."/>
            <person name="Larrondo L.F."/>
            <person name="Lindquist E."/>
            <person name="Ling A."/>
            <person name="Lombard V."/>
            <person name="Lucas S."/>
            <person name="Lundell T."/>
            <person name="Martin R."/>
            <person name="McLaughlin D.J."/>
            <person name="Morgenstern I."/>
            <person name="Morin E."/>
            <person name="Murat C."/>
            <person name="Nagy L.G."/>
            <person name="Nolan M."/>
            <person name="Ohm R.A."/>
            <person name="Patyshakuliyeva A."/>
            <person name="Rokas A."/>
            <person name="Ruiz-Duenas F.J."/>
            <person name="Sabat G."/>
            <person name="Salamov A."/>
            <person name="Samejima M."/>
            <person name="Schmutz J."/>
            <person name="Slot J.C."/>
            <person name="St John F."/>
            <person name="Stenlid J."/>
            <person name="Sun H."/>
            <person name="Sun S."/>
            <person name="Syed K."/>
            <person name="Tsang A."/>
            <person name="Wiebenga A."/>
            <person name="Young D."/>
            <person name="Pisabarro A."/>
            <person name="Eastwood D.C."/>
            <person name="Martin F."/>
            <person name="Cullen D."/>
            <person name="Grigoriev I.V."/>
            <person name="Hibbett D.S."/>
        </authorList>
    </citation>
    <scope>NUCLEOTIDE SEQUENCE [LARGE SCALE GENOMIC DNA]</scope>
    <source>
        <strain evidence="5">HHB-11173 SS5</strain>
    </source>
</reference>
<dbReference type="SMART" id="SM00443">
    <property type="entry name" value="G_patch"/>
    <property type="match status" value="1"/>
</dbReference>
<feature type="compositionally biased region" description="Basic and acidic residues" evidence="1">
    <location>
        <begin position="324"/>
        <end position="336"/>
    </location>
</feature>
<evidence type="ECO:0000313" key="4">
    <source>
        <dbReference type="EMBL" id="EIN03742.1"/>
    </source>
</evidence>
<dbReference type="InterPro" id="IPR000467">
    <property type="entry name" value="G_patch_dom"/>
</dbReference>
<feature type="region of interest" description="Disordered" evidence="1">
    <location>
        <begin position="151"/>
        <end position="264"/>
    </location>
</feature>
<evidence type="ECO:0000259" key="3">
    <source>
        <dbReference type="PROSITE" id="PS50174"/>
    </source>
</evidence>
<gene>
    <name evidence="4" type="ORF">PUNSTDRAFT_93745</name>
</gene>
<keyword evidence="5" id="KW-1185">Reference proteome</keyword>
<dbReference type="OMA" id="MKQGWQP"/>
<organism evidence="4 5">
    <name type="scientific">Punctularia strigosozonata (strain HHB-11173)</name>
    <name type="common">White-rot fungus</name>
    <dbReference type="NCBI Taxonomy" id="741275"/>
    <lineage>
        <taxon>Eukaryota</taxon>
        <taxon>Fungi</taxon>
        <taxon>Dikarya</taxon>
        <taxon>Basidiomycota</taxon>
        <taxon>Agaricomycotina</taxon>
        <taxon>Agaricomycetes</taxon>
        <taxon>Corticiales</taxon>
        <taxon>Punctulariaceae</taxon>
        <taxon>Punctularia</taxon>
    </lineage>
</organism>
<dbReference type="RefSeq" id="XP_007389027.1">
    <property type="nucleotide sequence ID" value="XM_007388965.1"/>
</dbReference>
<name>R7S1V3_PUNST</name>
<dbReference type="EMBL" id="JH687559">
    <property type="protein sequence ID" value="EIN03742.1"/>
    <property type="molecule type" value="Genomic_DNA"/>
</dbReference>
<dbReference type="GeneID" id="18886579"/>
<dbReference type="HOGENOM" id="CLU_056034_0_0_1"/>
<dbReference type="InterPro" id="IPR053027">
    <property type="entry name" value="AGGF1"/>
</dbReference>
<feature type="compositionally biased region" description="Pro residues" evidence="1">
    <location>
        <begin position="240"/>
        <end position="252"/>
    </location>
</feature>
<dbReference type="Proteomes" id="UP000054196">
    <property type="component" value="Unassembled WGS sequence"/>
</dbReference>
<dbReference type="PANTHER" id="PTHR23106:SF24">
    <property type="entry name" value="ANGIOGENIC FACTOR WITH G PATCH AND FHA DOMAINS 1"/>
    <property type="match status" value="1"/>
</dbReference>
<dbReference type="Gene3D" id="2.60.200.20">
    <property type="match status" value="1"/>
</dbReference>
<sequence length="344" mass="36926">MRLVALRSRILAKGQGIAVIDAYDECQIGRDAAPAGVTKPRIRLKEMEVSKLHATVYWDTYRKEWAVVDMGSMHGTFVLSNIPGQASTSDAALASPTGARLSPSRVASVPRRLSHLDLITIGSTTFCLHFHGRDPPCEECSLHAGGEIPLFPKPKKVKPTVEVEPSPTVTSGETVDPRKALASLKRNMLSRHAQPTSADRGTGKRYVDRSARRRALYPHSPADAPGTSSPKPAIVSSPVPTRPPTPPAPDPVSAPATPLPSTNIGHKLLMKQGWAPGTALGLPGEDAASTHRVEPIEVNANVRRAGIGIQAAQQIAAPSPTFGDWKEDGKRKRWENFQRPGFGS</sequence>
<dbReference type="Pfam" id="PF00498">
    <property type="entry name" value="FHA"/>
    <property type="match status" value="1"/>
</dbReference>
<evidence type="ECO:0000313" key="5">
    <source>
        <dbReference type="Proteomes" id="UP000054196"/>
    </source>
</evidence>
<accession>R7S1V3</accession>
<evidence type="ECO:0000256" key="1">
    <source>
        <dbReference type="SAM" id="MobiDB-lite"/>
    </source>
</evidence>
<feature type="compositionally biased region" description="Low complexity" evidence="1">
    <location>
        <begin position="160"/>
        <end position="171"/>
    </location>
</feature>
<proteinExistence type="predicted"/>
<dbReference type="eggNOG" id="KOG0154">
    <property type="taxonomic scope" value="Eukaryota"/>
</dbReference>
<dbReference type="OrthoDB" id="21470at2759"/>
<dbReference type="AlphaFoldDB" id="R7S1V3"/>
<evidence type="ECO:0008006" key="6">
    <source>
        <dbReference type="Google" id="ProtNLM"/>
    </source>
</evidence>
<feature type="region of interest" description="Disordered" evidence="1">
    <location>
        <begin position="318"/>
        <end position="344"/>
    </location>
</feature>
<dbReference type="PROSITE" id="PS50174">
    <property type="entry name" value="G_PATCH"/>
    <property type="match status" value="1"/>
</dbReference>
<dbReference type="GO" id="GO:0003676">
    <property type="term" value="F:nucleic acid binding"/>
    <property type="evidence" value="ECO:0007669"/>
    <property type="project" value="InterPro"/>
</dbReference>
<dbReference type="KEGG" id="psq:PUNSTDRAFT_93745"/>
<dbReference type="InterPro" id="IPR000253">
    <property type="entry name" value="FHA_dom"/>
</dbReference>
<feature type="compositionally biased region" description="Basic and acidic residues" evidence="1">
    <location>
        <begin position="201"/>
        <end position="210"/>
    </location>
</feature>
<dbReference type="SUPFAM" id="SSF49879">
    <property type="entry name" value="SMAD/FHA domain"/>
    <property type="match status" value="1"/>
</dbReference>
<dbReference type="PROSITE" id="PS50006">
    <property type="entry name" value="FHA_DOMAIN"/>
    <property type="match status" value="1"/>
</dbReference>
<feature type="domain" description="G-patch" evidence="3">
    <location>
        <begin position="261"/>
        <end position="312"/>
    </location>
</feature>
<protein>
    <recommendedName>
        <fullName evidence="6">G-patch domain-containing protein</fullName>
    </recommendedName>
</protein>